<feature type="domain" description="2TM" evidence="3">
    <location>
        <begin position="23"/>
        <end position="102"/>
    </location>
</feature>
<dbReference type="EMBL" id="LT906465">
    <property type="protein sequence ID" value="SNV49770.1"/>
    <property type="molecule type" value="Genomic_DNA"/>
</dbReference>
<organism evidence="4 5">
    <name type="scientific">Chryseobacterium taklimakanense</name>
    <dbReference type="NCBI Taxonomy" id="536441"/>
    <lineage>
        <taxon>Bacteria</taxon>
        <taxon>Pseudomonadati</taxon>
        <taxon>Bacteroidota</taxon>
        <taxon>Flavobacteriia</taxon>
        <taxon>Flavobacteriales</taxon>
        <taxon>Weeksellaceae</taxon>
        <taxon>Chryseobacterium group</taxon>
        <taxon>Chryseobacterium</taxon>
    </lineage>
</organism>
<feature type="transmembrane region" description="Helical" evidence="2">
    <location>
        <begin position="63"/>
        <end position="84"/>
    </location>
</feature>
<dbReference type="AlphaFoldDB" id="A0A239XTQ6"/>
<dbReference type="Pfam" id="PF13239">
    <property type="entry name" value="2TM"/>
    <property type="match status" value="1"/>
</dbReference>
<dbReference type="Proteomes" id="UP000215196">
    <property type="component" value="Chromosome 1"/>
</dbReference>
<keyword evidence="2" id="KW-1133">Transmembrane helix</keyword>
<keyword evidence="5" id="KW-1185">Reference proteome</keyword>
<dbReference type="KEGG" id="ctak:4412677_02205"/>
<accession>A0A239XTQ6</accession>
<dbReference type="InterPro" id="IPR025698">
    <property type="entry name" value="2TM_dom"/>
</dbReference>
<proteinExistence type="predicted"/>
<gene>
    <name evidence="4" type="ORF">SAMEA4412677_02205</name>
</gene>
<sequence length="135" mass="16201">MFSKKDPRQLSEIDIDQHELIETAQSRIRQKKRLYYHFILFLLGSIFMIIANKFLNYGVQYNWFVWGIGVWTFIFLIHFINVFITNRFLGKKWEREQREKLVNIQKNKLAKIQQEIEKAKSSETSTNTNPDNALT</sequence>
<evidence type="ECO:0000259" key="3">
    <source>
        <dbReference type="Pfam" id="PF13239"/>
    </source>
</evidence>
<evidence type="ECO:0000256" key="1">
    <source>
        <dbReference type="SAM" id="MobiDB-lite"/>
    </source>
</evidence>
<keyword evidence="2" id="KW-0472">Membrane</keyword>
<evidence type="ECO:0000313" key="5">
    <source>
        <dbReference type="Proteomes" id="UP000215196"/>
    </source>
</evidence>
<feature type="compositionally biased region" description="Polar residues" evidence="1">
    <location>
        <begin position="122"/>
        <end position="135"/>
    </location>
</feature>
<reference evidence="4 5" key="1">
    <citation type="submission" date="2017-06" db="EMBL/GenBank/DDBJ databases">
        <authorList>
            <consortium name="Pathogen Informatics"/>
        </authorList>
    </citation>
    <scope>NUCLEOTIDE SEQUENCE [LARGE SCALE GENOMIC DNA]</scope>
    <source>
        <strain evidence="4 5">NCTC13490</strain>
    </source>
</reference>
<keyword evidence="2" id="KW-0812">Transmembrane</keyword>
<evidence type="ECO:0000313" key="4">
    <source>
        <dbReference type="EMBL" id="SNV49770.1"/>
    </source>
</evidence>
<protein>
    <recommendedName>
        <fullName evidence="3">2TM domain-containing protein</fullName>
    </recommendedName>
</protein>
<feature type="transmembrane region" description="Helical" evidence="2">
    <location>
        <begin position="34"/>
        <end position="51"/>
    </location>
</feature>
<feature type="region of interest" description="Disordered" evidence="1">
    <location>
        <begin position="116"/>
        <end position="135"/>
    </location>
</feature>
<dbReference type="RefSeq" id="WP_095073160.1">
    <property type="nucleotide sequence ID" value="NZ_LT906465.1"/>
</dbReference>
<evidence type="ECO:0000256" key="2">
    <source>
        <dbReference type="SAM" id="Phobius"/>
    </source>
</evidence>
<name>A0A239XTQ6_9FLAO</name>